<protein>
    <recommendedName>
        <fullName evidence="3">Lipoprotein</fullName>
    </recommendedName>
</protein>
<dbReference type="RefSeq" id="WP_158004055.1">
    <property type="nucleotide sequence ID" value="NZ_AP024145.1"/>
</dbReference>
<reference evidence="1" key="1">
    <citation type="submission" date="2020-11" db="EMBL/GenBank/DDBJ databases">
        <title>Complete genome sequence of a novel pathogenic Methylobacterium strain isolated from rice in Vietnam.</title>
        <authorList>
            <person name="Lai K."/>
            <person name="Okazaki S."/>
            <person name="Higashi K."/>
            <person name="Mori H."/>
            <person name="Toyoda A."/>
            <person name="Kurokawa K."/>
        </authorList>
    </citation>
    <scope>NUCLEOTIDE SEQUENCE</scope>
    <source>
        <strain evidence="1">VL1</strain>
    </source>
</reference>
<accession>A0A8H8WUI4</accession>
<dbReference type="EMBL" id="AP024145">
    <property type="protein sequence ID" value="BCM84493.1"/>
    <property type="molecule type" value="Genomic_DNA"/>
</dbReference>
<name>A0A8H8WUI4_9HYPH</name>
<organism evidence="1 2">
    <name type="scientific">Methylobacterium indicum</name>
    <dbReference type="NCBI Taxonomy" id="1775910"/>
    <lineage>
        <taxon>Bacteria</taxon>
        <taxon>Pseudomonadati</taxon>
        <taxon>Pseudomonadota</taxon>
        <taxon>Alphaproteobacteria</taxon>
        <taxon>Hyphomicrobiales</taxon>
        <taxon>Methylobacteriaceae</taxon>
        <taxon>Methylobacterium</taxon>
    </lineage>
</organism>
<evidence type="ECO:0000313" key="2">
    <source>
        <dbReference type="Proteomes" id="UP000663508"/>
    </source>
</evidence>
<dbReference type="KEGG" id="mind:mvi_29540"/>
<gene>
    <name evidence="1" type="ORF">mvi_29540</name>
</gene>
<dbReference type="PROSITE" id="PS51257">
    <property type="entry name" value="PROKAR_LIPOPROTEIN"/>
    <property type="match status" value="1"/>
</dbReference>
<dbReference type="Proteomes" id="UP000663508">
    <property type="component" value="Chromosome"/>
</dbReference>
<proteinExistence type="predicted"/>
<evidence type="ECO:0000313" key="1">
    <source>
        <dbReference type="EMBL" id="BCM84493.1"/>
    </source>
</evidence>
<evidence type="ECO:0008006" key="3">
    <source>
        <dbReference type="Google" id="ProtNLM"/>
    </source>
</evidence>
<sequence length="48" mass="4564">MKKLDLKTLGTVAGGTLCVGVGVGVSIGCAPACPPAPTCGSTKSKKGC</sequence>
<dbReference type="AlphaFoldDB" id="A0A8H8WUI4"/>